<feature type="compositionally biased region" description="Basic and acidic residues" evidence="3">
    <location>
        <begin position="679"/>
        <end position="688"/>
    </location>
</feature>
<reference evidence="5" key="1">
    <citation type="submission" date="2022-10" db="EMBL/GenBank/DDBJ databases">
        <authorList>
            <person name="Chen Y."/>
            <person name="Dougan E. K."/>
            <person name="Chan C."/>
            <person name="Rhodes N."/>
            <person name="Thang M."/>
        </authorList>
    </citation>
    <scope>NUCLEOTIDE SEQUENCE</scope>
</reference>
<evidence type="ECO:0000256" key="3">
    <source>
        <dbReference type="SAM" id="MobiDB-lite"/>
    </source>
</evidence>
<feature type="compositionally biased region" description="Polar residues" evidence="3">
    <location>
        <begin position="603"/>
        <end position="614"/>
    </location>
</feature>
<dbReference type="PANTHER" id="PTHR48043:SF145">
    <property type="entry name" value="FI06409P-RELATED"/>
    <property type="match status" value="1"/>
</dbReference>
<evidence type="ECO:0000313" key="6">
    <source>
        <dbReference type="EMBL" id="CAL1129821.1"/>
    </source>
</evidence>
<proteinExistence type="predicted"/>
<gene>
    <name evidence="5" type="ORF">C1SCF055_LOCUS4664</name>
</gene>
<feature type="signal peptide" evidence="4">
    <location>
        <begin position="1"/>
        <end position="18"/>
    </location>
</feature>
<dbReference type="EMBL" id="CAMXCT010000272">
    <property type="protein sequence ID" value="CAI3976446.1"/>
    <property type="molecule type" value="Genomic_DNA"/>
</dbReference>
<feature type="compositionally biased region" description="Pro residues" evidence="3">
    <location>
        <begin position="848"/>
        <end position="858"/>
    </location>
</feature>
<feature type="region of interest" description="Disordered" evidence="3">
    <location>
        <begin position="589"/>
        <end position="688"/>
    </location>
</feature>
<sequence>MAMYAFLRAAVALATVAGRTAPKNIVVVGGIMKSHQLAMVPVIEGLLERGHNVTFILPNSPEAHQWFPEGIGHAHLLHLGPEDSTFESFKIPDMKNLPWYKKIAAWADILWNYRRMLDKPFFGMVEDFRSLIQQNRFDVAFSFAMALGCNQILATSGIPWIGFMSVPPYPEFVIQDTDLLCNYPNMANPRSLRELKDSRRLRVQNRIECKLLHAYTLFATWTVNGVLRDRGFGTVQHFSNLLLQAPLNIMLGGPPLSLPVRVPSKVQVVGTMELPKPRALPLQMAEWLEAARSASEAVVYVSMGTKYELTNSSGQNLLLMLQRLQSSGLRILWSLRPQQQELLREFLPAPSSSIRIEAFTPQPEVLAHPAVKMFLSHCGWGGVTDSLSAGVPTLAYPSFSDQKGNAQRLCDAGAALLVIPDFGNLPEVAARILQEPSFAAQAQRLGAALKRLGGLNRSLQLIEAAAEGRYLEPPPEIRQAMDQVDPFLHRTHEVEIVPPAGQLGLWRAHSVCVLLLLDEPLHLFMLLLGVKTSEVLPVVLLSCIMVVPQAEKAQIEDGGWQEASVMRAVRSCAQCAGYEDEDHDLRALQRHGPVAGPGPEVHLSSSEPMQQSCPENPRPSVITVPPLPSCLAKEPDPASVPQSVRQGAEVAMGPSDTSPKGASTERTPVSSQRSSRGGSDPKERWTTPVRRLDASLPTEDLCPSCGANVPSDAIYCRRCGTRCKDAASVAAVKTELPAPLIQAKRLESVQGPAVSPLTLPVGALGVKTTSGTAASAAANTMGTMGNMGTMGTVAPATSSLTWRASSPPWTPWTPGYQPQVATVAGRMSLPRTVAPVAQGTGLGFTPQTMPPMPGRSFT</sequence>
<dbReference type="Gene3D" id="3.40.50.2000">
    <property type="entry name" value="Glycogen Phosphorylase B"/>
    <property type="match status" value="2"/>
</dbReference>
<dbReference type="InterPro" id="IPR050271">
    <property type="entry name" value="UDP-glycosyltransferase"/>
</dbReference>
<dbReference type="Proteomes" id="UP001152797">
    <property type="component" value="Unassembled WGS sequence"/>
</dbReference>
<dbReference type="CDD" id="cd03784">
    <property type="entry name" value="GT1_Gtf-like"/>
    <property type="match status" value="1"/>
</dbReference>
<comment type="caution">
    <text evidence="5">The sequence shown here is derived from an EMBL/GenBank/DDBJ whole genome shotgun (WGS) entry which is preliminary data.</text>
</comment>
<dbReference type="AlphaFoldDB" id="A0A9P1FHR1"/>
<dbReference type="OrthoDB" id="5835829at2759"/>
<evidence type="ECO:0000313" key="8">
    <source>
        <dbReference type="Proteomes" id="UP001152797"/>
    </source>
</evidence>
<evidence type="ECO:0000256" key="2">
    <source>
        <dbReference type="ARBA" id="ARBA00022679"/>
    </source>
</evidence>
<feature type="region of interest" description="Disordered" evidence="3">
    <location>
        <begin position="839"/>
        <end position="858"/>
    </location>
</feature>
<dbReference type="InterPro" id="IPR002213">
    <property type="entry name" value="UDP_glucos_trans"/>
</dbReference>
<dbReference type="PANTHER" id="PTHR48043">
    <property type="entry name" value="EG:EG0003.4 PROTEIN-RELATED"/>
    <property type="match status" value="1"/>
</dbReference>
<dbReference type="EMBL" id="CAMXCT030000272">
    <property type="protein sequence ID" value="CAL4763758.1"/>
    <property type="molecule type" value="Genomic_DNA"/>
</dbReference>
<accession>A0A9P1FHR1</accession>
<keyword evidence="2" id="KW-0808">Transferase</keyword>
<feature type="compositionally biased region" description="Polar residues" evidence="3">
    <location>
        <begin position="655"/>
        <end position="677"/>
    </location>
</feature>
<dbReference type="EMBL" id="CAMXCT020000272">
    <property type="protein sequence ID" value="CAL1129821.1"/>
    <property type="molecule type" value="Genomic_DNA"/>
</dbReference>
<organism evidence="5">
    <name type="scientific">Cladocopium goreaui</name>
    <dbReference type="NCBI Taxonomy" id="2562237"/>
    <lineage>
        <taxon>Eukaryota</taxon>
        <taxon>Sar</taxon>
        <taxon>Alveolata</taxon>
        <taxon>Dinophyceae</taxon>
        <taxon>Suessiales</taxon>
        <taxon>Symbiodiniaceae</taxon>
        <taxon>Cladocopium</taxon>
    </lineage>
</organism>
<evidence type="ECO:0000313" key="5">
    <source>
        <dbReference type="EMBL" id="CAI3976446.1"/>
    </source>
</evidence>
<dbReference type="SUPFAM" id="SSF53756">
    <property type="entry name" value="UDP-Glycosyltransferase/glycogen phosphorylase"/>
    <property type="match status" value="1"/>
</dbReference>
<dbReference type="GO" id="GO:0008194">
    <property type="term" value="F:UDP-glycosyltransferase activity"/>
    <property type="evidence" value="ECO:0007669"/>
    <property type="project" value="InterPro"/>
</dbReference>
<evidence type="ECO:0000256" key="1">
    <source>
        <dbReference type="ARBA" id="ARBA00022676"/>
    </source>
</evidence>
<protein>
    <submittedName>
        <fullName evidence="7">Anthocyanidin 3-O-glucosyltransferase 2 (UDP-glucose flavonoid 3-O-glucosyltransferase 2) (FaFGT)</fullName>
    </submittedName>
</protein>
<evidence type="ECO:0000256" key="4">
    <source>
        <dbReference type="SAM" id="SignalP"/>
    </source>
</evidence>
<evidence type="ECO:0000313" key="7">
    <source>
        <dbReference type="EMBL" id="CAL4763758.1"/>
    </source>
</evidence>
<feature type="chain" id="PRO_5043271865" evidence="4">
    <location>
        <begin position="19"/>
        <end position="858"/>
    </location>
</feature>
<name>A0A9P1FHR1_9DINO</name>
<keyword evidence="1" id="KW-0328">Glycosyltransferase</keyword>
<keyword evidence="8" id="KW-1185">Reference proteome</keyword>
<dbReference type="Pfam" id="PF00201">
    <property type="entry name" value="UDPGT"/>
    <property type="match status" value="1"/>
</dbReference>
<keyword evidence="4" id="KW-0732">Signal</keyword>
<reference evidence="6" key="2">
    <citation type="submission" date="2024-04" db="EMBL/GenBank/DDBJ databases">
        <authorList>
            <person name="Chen Y."/>
            <person name="Shah S."/>
            <person name="Dougan E. K."/>
            <person name="Thang M."/>
            <person name="Chan C."/>
        </authorList>
    </citation>
    <scope>NUCLEOTIDE SEQUENCE [LARGE SCALE GENOMIC DNA]</scope>
</reference>